<evidence type="ECO:0000256" key="6">
    <source>
        <dbReference type="ARBA" id="ARBA00023186"/>
    </source>
</evidence>
<evidence type="ECO:0000313" key="12">
    <source>
        <dbReference type="EMBL" id="AER56494.1"/>
    </source>
</evidence>
<dbReference type="PANTHER" id="PTHR47861:SF3">
    <property type="entry name" value="FKBP-TYPE PEPTIDYL-PROLYL CIS-TRANS ISOMERASE SLYD"/>
    <property type="match status" value="1"/>
</dbReference>
<dbReference type="Gene3D" id="3.10.50.40">
    <property type="match status" value="1"/>
</dbReference>
<evidence type="ECO:0000256" key="7">
    <source>
        <dbReference type="ARBA" id="ARBA00023235"/>
    </source>
</evidence>
<keyword evidence="5 9" id="KW-0697">Rotamase</keyword>
<sequence length="160" mass="16775">MEIMDGRVATIHYTLTDDDGIVIDKSAPDAPLSYLHGAGNIVPGLEQALTGKQPGDTLTAEVPPELAYGPRHEQLVQQVARAAFPEGADISPGMQFEAHGDRGPLVVMVTEVGEAEVTIDGNHPLAGRTLHFAVEVAGVREPTADELSHGHVHGPGGAHD</sequence>
<reference evidence="12 13" key="1">
    <citation type="journal article" date="2012" name="J. Bacteriol.">
        <title>Complete Genome Sequence of the BTEX-Degrading Bacterium Pseudoxanthomonas spadix BD-a59.</title>
        <authorList>
            <person name="Lee S.H."/>
            <person name="Jin H.M."/>
            <person name="Lee H.J."/>
            <person name="Kim J.M."/>
            <person name="Jeon C.O."/>
        </authorList>
    </citation>
    <scope>NUCLEOTIDE SEQUENCE [LARGE SCALE GENOMIC DNA]</scope>
    <source>
        <strain evidence="12 13">BD-a59</strain>
    </source>
</reference>
<evidence type="ECO:0000259" key="11">
    <source>
        <dbReference type="PROSITE" id="PS50059"/>
    </source>
</evidence>
<dbReference type="RefSeq" id="WP_014160670.1">
    <property type="nucleotide sequence ID" value="NC_016147.2"/>
</dbReference>
<evidence type="ECO:0000256" key="9">
    <source>
        <dbReference type="PROSITE-ProRule" id="PRU00277"/>
    </source>
</evidence>
<dbReference type="InterPro" id="IPR046357">
    <property type="entry name" value="PPIase_dom_sf"/>
</dbReference>
<keyword evidence="13" id="KW-1185">Reference proteome</keyword>
<accession>G7UWI7</accession>
<evidence type="ECO:0000256" key="8">
    <source>
        <dbReference type="ARBA" id="ARBA00037071"/>
    </source>
</evidence>
<evidence type="ECO:0000256" key="2">
    <source>
        <dbReference type="ARBA" id="ARBA00004496"/>
    </source>
</evidence>
<gene>
    <name evidence="12" type="ordered locus">DSC_09220</name>
</gene>
<dbReference type="Pfam" id="PF00254">
    <property type="entry name" value="FKBP_C"/>
    <property type="match status" value="1"/>
</dbReference>
<keyword evidence="7 9" id="KW-0413">Isomerase</keyword>
<comment type="subcellular location">
    <subcellularLocation>
        <location evidence="2">Cytoplasm</location>
    </subcellularLocation>
</comment>
<keyword evidence="6" id="KW-0143">Chaperone</keyword>
<comment type="function">
    <text evidence="8">Also involved in hydrogenase metallocenter assembly, probably by participating in the nickel insertion step. This function in hydrogenase biosynthesis requires chaperone activity and the presence of the metal-binding domain, but not PPIase activity.</text>
</comment>
<dbReference type="KEGG" id="psd:DSC_09220"/>
<comment type="similarity">
    <text evidence="3 10">Belongs to the FKBP-type PPIase family.</text>
</comment>
<evidence type="ECO:0000256" key="10">
    <source>
        <dbReference type="RuleBase" id="RU003915"/>
    </source>
</evidence>
<evidence type="ECO:0000256" key="1">
    <source>
        <dbReference type="ARBA" id="ARBA00000971"/>
    </source>
</evidence>
<evidence type="ECO:0000256" key="3">
    <source>
        <dbReference type="ARBA" id="ARBA00006577"/>
    </source>
</evidence>
<dbReference type="eggNOG" id="COG1047">
    <property type="taxonomic scope" value="Bacteria"/>
</dbReference>
<comment type="catalytic activity">
    <reaction evidence="1 9 10">
        <text>[protein]-peptidylproline (omega=180) = [protein]-peptidylproline (omega=0)</text>
        <dbReference type="Rhea" id="RHEA:16237"/>
        <dbReference type="Rhea" id="RHEA-COMP:10747"/>
        <dbReference type="Rhea" id="RHEA-COMP:10748"/>
        <dbReference type="ChEBI" id="CHEBI:83833"/>
        <dbReference type="ChEBI" id="CHEBI:83834"/>
        <dbReference type="EC" id="5.2.1.8"/>
    </reaction>
</comment>
<dbReference type="EMBL" id="CP003093">
    <property type="protein sequence ID" value="AER56494.1"/>
    <property type="molecule type" value="Genomic_DNA"/>
</dbReference>
<dbReference type="STRING" id="1045855.DSC_09220"/>
<dbReference type="PROSITE" id="PS50059">
    <property type="entry name" value="FKBP_PPIASE"/>
    <property type="match status" value="1"/>
</dbReference>
<dbReference type="GO" id="GO:0042026">
    <property type="term" value="P:protein refolding"/>
    <property type="evidence" value="ECO:0007669"/>
    <property type="project" value="UniProtKB-ARBA"/>
</dbReference>
<protein>
    <recommendedName>
        <fullName evidence="10">Peptidyl-prolyl cis-trans isomerase</fullName>
        <ecNumber evidence="10">5.2.1.8</ecNumber>
    </recommendedName>
</protein>
<dbReference type="GO" id="GO:0003755">
    <property type="term" value="F:peptidyl-prolyl cis-trans isomerase activity"/>
    <property type="evidence" value="ECO:0007669"/>
    <property type="project" value="UniProtKB-UniRule"/>
</dbReference>
<evidence type="ECO:0000256" key="5">
    <source>
        <dbReference type="ARBA" id="ARBA00023110"/>
    </source>
</evidence>
<dbReference type="SUPFAM" id="SSF54534">
    <property type="entry name" value="FKBP-like"/>
    <property type="match status" value="1"/>
</dbReference>
<organism evidence="12 13">
    <name type="scientific">Pseudoxanthomonas spadix (strain BD-a59)</name>
    <dbReference type="NCBI Taxonomy" id="1045855"/>
    <lineage>
        <taxon>Bacteria</taxon>
        <taxon>Pseudomonadati</taxon>
        <taxon>Pseudomonadota</taxon>
        <taxon>Gammaproteobacteria</taxon>
        <taxon>Lysobacterales</taxon>
        <taxon>Lysobacteraceae</taxon>
        <taxon>Pseudoxanthomonas</taxon>
    </lineage>
</organism>
<evidence type="ECO:0000313" key="13">
    <source>
        <dbReference type="Proteomes" id="UP000005870"/>
    </source>
</evidence>
<dbReference type="Proteomes" id="UP000005870">
    <property type="component" value="Chromosome"/>
</dbReference>
<dbReference type="InterPro" id="IPR001179">
    <property type="entry name" value="PPIase_FKBP_dom"/>
</dbReference>
<evidence type="ECO:0000256" key="4">
    <source>
        <dbReference type="ARBA" id="ARBA00022490"/>
    </source>
</evidence>
<dbReference type="OrthoDB" id="9808891at2"/>
<dbReference type="HOGENOM" id="CLU_098197_1_0_6"/>
<dbReference type="PANTHER" id="PTHR47861">
    <property type="entry name" value="FKBP-TYPE PEPTIDYL-PROLYL CIS-TRANS ISOMERASE SLYD"/>
    <property type="match status" value="1"/>
</dbReference>
<dbReference type="AlphaFoldDB" id="G7UWI7"/>
<name>G7UWI7_PSEUP</name>
<keyword evidence="4" id="KW-0963">Cytoplasm</keyword>
<dbReference type="EC" id="5.2.1.8" evidence="10"/>
<feature type="domain" description="PPIase FKBP-type" evidence="11">
    <location>
        <begin position="6"/>
        <end position="90"/>
    </location>
</feature>
<dbReference type="GO" id="GO:0005737">
    <property type="term" value="C:cytoplasm"/>
    <property type="evidence" value="ECO:0007669"/>
    <property type="project" value="UniProtKB-SubCell"/>
</dbReference>
<proteinExistence type="inferred from homology"/>